<dbReference type="Gene3D" id="1.20.1510.10">
    <property type="entry name" value="Cation efflux protein transmembrane domain"/>
    <property type="match status" value="1"/>
</dbReference>
<gene>
    <name evidence="11" type="ORF">MNB_SV-3-1120</name>
</gene>
<comment type="similarity">
    <text evidence="2">Belongs to the cation diffusion facilitator (CDF) transporter (TC 2.A.4) family. SLC30A subfamily.</text>
</comment>
<dbReference type="InterPro" id="IPR058533">
    <property type="entry name" value="Cation_efflux_TM"/>
</dbReference>
<feature type="domain" description="Cation efflux protein cytoplasmic" evidence="10">
    <location>
        <begin position="209"/>
        <end position="285"/>
    </location>
</feature>
<feature type="transmembrane region" description="Helical" evidence="8">
    <location>
        <begin position="14"/>
        <end position="38"/>
    </location>
</feature>
<keyword evidence="5 8" id="KW-1133">Transmembrane helix</keyword>
<reference evidence="11" key="1">
    <citation type="submission" date="2016-10" db="EMBL/GenBank/DDBJ databases">
        <authorList>
            <person name="de Groot N.N."/>
        </authorList>
    </citation>
    <scope>NUCLEOTIDE SEQUENCE</scope>
</reference>
<dbReference type="PANTHER" id="PTHR11562:SF17">
    <property type="entry name" value="RE54080P-RELATED"/>
    <property type="match status" value="1"/>
</dbReference>
<dbReference type="NCBIfam" id="TIGR01297">
    <property type="entry name" value="CDF"/>
    <property type="match status" value="1"/>
</dbReference>
<dbReference type="Gene3D" id="3.30.70.1350">
    <property type="entry name" value="Cation efflux protein, cytoplasmic domain"/>
    <property type="match status" value="1"/>
</dbReference>
<evidence type="ECO:0000256" key="4">
    <source>
        <dbReference type="ARBA" id="ARBA00022692"/>
    </source>
</evidence>
<keyword evidence="7 8" id="KW-0472">Membrane</keyword>
<evidence type="ECO:0000256" key="5">
    <source>
        <dbReference type="ARBA" id="ARBA00022989"/>
    </source>
</evidence>
<evidence type="ECO:0000256" key="2">
    <source>
        <dbReference type="ARBA" id="ARBA00008873"/>
    </source>
</evidence>
<evidence type="ECO:0000256" key="6">
    <source>
        <dbReference type="ARBA" id="ARBA00023065"/>
    </source>
</evidence>
<dbReference type="Pfam" id="PF01545">
    <property type="entry name" value="Cation_efflux"/>
    <property type="match status" value="1"/>
</dbReference>
<accession>A0A1W1C8G4</accession>
<evidence type="ECO:0000256" key="7">
    <source>
        <dbReference type="ARBA" id="ARBA00023136"/>
    </source>
</evidence>
<feature type="transmembrane region" description="Helical" evidence="8">
    <location>
        <begin position="81"/>
        <end position="103"/>
    </location>
</feature>
<comment type="subcellular location">
    <subcellularLocation>
        <location evidence="1">Membrane</location>
        <topology evidence="1">Multi-pass membrane protein</topology>
    </subcellularLocation>
</comment>
<evidence type="ECO:0000256" key="1">
    <source>
        <dbReference type="ARBA" id="ARBA00004141"/>
    </source>
</evidence>
<dbReference type="InterPro" id="IPR036837">
    <property type="entry name" value="Cation_efflux_CTD_sf"/>
</dbReference>
<dbReference type="InterPro" id="IPR050681">
    <property type="entry name" value="CDF/SLC30A"/>
</dbReference>
<dbReference type="AlphaFoldDB" id="A0A1W1C8G4"/>
<feature type="transmembrane region" description="Helical" evidence="8">
    <location>
        <begin position="115"/>
        <end position="135"/>
    </location>
</feature>
<feature type="transmembrane region" description="Helical" evidence="8">
    <location>
        <begin position="147"/>
        <end position="173"/>
    </location>
</feature>
<feature type="domain" description="Cation efflux protein transmembrane" evidence="9">
    <location>
        <begin position="14"/>
        <end position="205"/>
    </location>
</feature>
<dbReference type="InterPro" id="IPR027469">
    <property type="entry name" value="Cation_efflux_TMD_sf"/>
</dbReference>
<dbReference type="InterPro" id="IPR002524">
    <property type="entry name" value="Cation_efflux"/>
</dbReference>
<evidence type="ECO:0000313" key="11">
    <source>
        <dbReference type="EMBL" id="SFV62033.1"/>
    </source>
</evidence>
<evidence type="ECO:0000259" key="10">
    <source>
        <dbReference type="Pfam" id="PF16916"/>
    </source>
</evidence>
<dbReference type="InterPro" id="IPR027470">
    <property type="entry name" value="Cation_efflux_CTD"/>
</dbReference>
<evidence type="ECO:0000256" key="8">
    <source>
        <dbReference type="SAM" id="Phobius"/>
    </source>
</evidence>
<feature type="transmembrane region" description="Helical" evidence="8">
    <location>
        <begin position="44"/>
        <end position="60"/>
    </location>
</feature>
<keyword evidence="3" id="KW-0813">Transport</keyword>
<dbReference type="GO" id="GO:0005385">
    <property type="term" value="F:zinc ion transmembrane transporter activity"/>
    <property type="evidence" value="ECO:0007669"/>
    <property type="project" value="TreeGrafter"/>
</dbReference>
<organism evidence="11">
    <name type="scientific">hydrothermal vent metagenome</name>
    <dbReference type="NCBI Taxonomy" id="652676"/>
    <lineage>
        <taxon>unclassified sequences</taxon>
        <taxon>metagenomes</taxon>
        <taxon>ecological metagenomes</taxon>
    </lineage>
</organism>
<feature type="transmembrane region" description="Helical" evidence="8">
    <location>
        <begin position="179"/>
        <end position="197"/>
    </location>
</feature>
<dbReference type="Pfam" id="PF16916">
    <property type="entry name" value="ZT_dimer"/>
    <property type="match status" value="1"/>
</dbReference>
<sequence>MSEHHHHNVSGKNLFITIILNIIITLSQIVGGILSGSLALLSDAMHNFSDVLALFIAYFANRLASRPNNAQKTFGYKRAEILATLFNASVLIGIAIFLIIEAFHKFYHPEAINSIWVIGLGTLSIVLNTASVLLVKDDAHNNMNMKAAYLHLLTDVMTSVAVVLGGILMYYFGLFWIDPVISVLIAIYLIWASFGLVRESTAILMQFTPKGIELDKIVLSIEEEPEIKNAHHLHVWKLDDNHIHLEAHLDFYDDVVLSVSNSVMDRLEKKLHDNFDIEHTTFQCEYKRDDSKETIFSD</sequence>
<dbReference type="SUPFAM" id="SSF160240">
    <property type="entry name" value="Cation efflux protein cytoplasmic domain-like"/>
    <property type="match status" value="1"/>
</dbReference>
<dbReference type="PANTHER" id="PTHR11562">
    <property type="entry name" value="CATION EFFLUX PROTEIN/ ZINC TRANSPORTER"/>
    <property type="match status" value="1"/>
</dbReference>
<keyword evidence="4 8" id="KW-0812">Transmembrane</keyword>
<dbReference type="GO" id="GO:0005886">
    <property type="term" value="C:plasma membrane"/>
    <property type="evidence" value="ECO:0007669"/>
    <property type="project" value="TreeGrafter"/>
</dbReference>
<proteinExistence type="inferred from homology"/>
<dbReference type="SUPFAM" id="SSF161111">
    <property type="entry name" value="Cation efflux protein transmembrane domain-like"/>
    <property type="match status" value="1"/>
</dbReference>
<dbReference type="EMBL" id="FPHI01000022">
    <property type="protein sequence ID" value="SFV62033.1"/>
    <property type="molecule type" value="Genomic_DNA"/>
</dbReference>
<keyword evidence="6" id="KW-0406">Ion transport</keyword>
<evidence type="ECO:0000256" key="3">
    <source>
        <dbReference type="ARBA" id="ARBA00022448"/>
    </source>
</evidence>
<name>A0A1W1C8G4_9ZZZZ</name>
<protein>
    <submittedName>
        <fullName evidence="11">Cobalt-zinc-cadmium resistance protein CzcD</fullName>
    </submittedName>
</protein>
<evidence type="ECO:0000259" key="9">
    <source>
        <dbReference type="Pfam" id="PF01545"/>
    </source>
</evidence>